<dbReference type="SUPFAM" id="SSF69786">
    <property type="entry name" value="YggU-like"/>
    <property type="match status" value="1"/>
</dbReference>
<dbReference type="Gene3D" id="3.30.1200.10">
    <property type="entry name" value="YggU-like"/>
    <property type="match status" value="1"/>
</dbReference>
<accession>A0A9X1B399</accession>
<evidence type="ECO:0000313" key="4">
    <source>
        <dbReference type="Proteomes" id="UP001138768"/>
    </source>
</evidence>
<evidence type="ECO:0000313" key="3">
    <source>
        <dbReference type="EMBL" id="MBK1617372.1"/>
    </source>
</evidence>
<gene>
    <name evidence="3" type="ORF">CKO42_02660</name>
</gene>
<dbReference type="SMART" id="SM01152">
    <property type="entry name" value="DUF167"/>
    <property type="match status" value="1"/>
</dbReference>
<comment type="similarity">
    <text evidence="1 2">Belongs to the UPF0235 family.</text>
</comment>
<dbReference type="EMBL" id="NRRY01000003">
    <property type="protein sequence ID" value="MBK1617372.1"/>
    <property type="molecule type" value="Genomic_DNA"/>
</dbReference>
<comment type="caution">
    <text evidence="3">The sequence shown here is derived from an EMBL/GenBank/DDBJ whole genome shotgun (WGS) entry which is preliminary data.</text>
</comment>
<organism evidence="3 4">
    <name type="scientific">Lamprobacter modestohalophilus</name>
    <dbReference type="NCBI Taxonomy" id="1064514"/>
    <lineage>
        <taxon>Bacteria</taxon>
        <taxon>Pseudomonadati</taxon>
        <taxon>Pseudomonadota</taxon>
        <taxon>Gammaproteobacteria</taxon>
        <taxon>Chromatiales</taxon>
        <taxon>Chromatiaceae</taxon>
        <taxon>Lamprobacter</taxon>
    </lineage>
</organism>
<evidence type="ECO:0000256" key="2">
    <source>
        <dbReference type="HAMAP-Rule" id="MF_00634"/>
    </source>
</evidence>
<dbReference type="PANTHER" id="PTHR13420:SF7">
    <property type="entry name" value="UPF0235 PROTEIN C15ORF40"/>
    <property type="match status" value="1"/>
</dbReference>
<keyword evidence="4" id="KW-1185">Reference proteome</keyword>
<dbReference type="Proteomes" id="UP001138768">
    <property type="component" value="Unassembled WGS sequence"/>
</dbReference>
<sequence length="109" mass="12032">MNDATETNSTDWYRWEGNDLLLRLRVQPRAGRNAFAEPFGDALKVKLKAPPIDGRANAELVRFIAESFGVSYSAVDLVSGLQSRTKQLRVKNPGQLTLGISDARKGLKS</sequence>
<evidence type="ECO:0000256" key="1">
    <source>
        <dbReference type="ARBA" id="ARBA00010364"/>
    </source>
</evidence>
<reference evidence="3 4" key="1">
    <citation type="journal article" date="2020" name="Microorganisms">
        <title>Osmotic Adaptation and Compatible Solute Biosynthesis of Phototrophic Bacteria as Revealed from Genome Analyses.</title>
        <authorList>
            <person name="Imhoff J.F."/>
            <person name="Rahn T."/>
            <person name="Kunzel S."/>
            <person name="Keller A."/>
            <person name="Neulinger S.C."/>
        </authorList>
    </citation>
    <scope>NUCLEOTIDE SEQUENCE [LARGE SCALE GENOMIC DNA]</scope>
    <source>
        <strain evidence="3 4">DSM 25653</strain>
    </source>
</reference>
<dbReference type="NCBIfam" id="TIGR00251">
    <property type="entry name" value="DUF167 family protein"/>
    <property type="match status" value="1"/>
</dbReference>
<protein>
    <recommendedName>
        <fullName evidence="2">UPF0235 protein CKO42_02660</fullName>
    </recommendedName>
</protein>
<dbReference type="PANTHER" id="PTHR13420">
    <property type="entry name" value="UPF0235 PROTEIN C15ORF40"/>
    <property type="match status" value="1"/>
</dbReference>
<name>A0A9X1B399_9GAMM</name>
<dbReference type="GO" id="GO:0005737">
    <property type="term" value="C:cytoplasm"/>
    <property type="evidence" value="ECO:0007669"/>
    <property type="project" value="TreeGrafter"/>
</dbReference>
<dbReference type="RefSeq" id="WP_200238263.1">
    <property type="nucleotide sequence ID" value="NZ_NRRY01000003.1"/>
</dbReference>
<proteinExistence type="inferred from homology"/>
<dbReference type="HAMAP" id="MF_00634">
    <property type="entry name" value="UPF0235"/>
    <property type="match status" value="1"/>
</dbReference>
<dbReference type="InterPro" id="IPR036591">
    <property type="entry name" value="YggU-like_sf"/>
</dbReference>
<dbReference type="Pfam" id="PF02594">
    <property type="entry name" value="DUF167"/>
    <property type="match status" value="1"/>
</dbReference>
<dbReference type="AlphaFoldDB" id="A0A9X1B399"/>
<dbReference type="InterPro" id="IPR003746">
    <property type="entry name" value="DUF167"/>
</dbReference>